<accession>A0ABX6JUE2</accession>
<keyword evidence="1" id="KW-0732">Signal</keyword>
<evidence type="ECO:0000313" key="2">
    <source>
        <dbReference type="EMBL" id="QIM17908.1"/>
    </source>
</evidence>
<organism evidence="2 3">
    <name type="scientific">Leucobacter coleopterorum</name>
    <dbReference type="NCBI Taxonomy" id="2714933"/>
    <lineage>
        <taxon>Bacteria</taxon>
        <taxon>Bacillati</taxon>
        <taxon>Actinomycetota</taxon>
        <taxon>Actinomycetes</taxon>
        <taxon>Micrococcales</taxon>
        <taxon>Microbacteriaceae</taxon>
        <taxon>Leucobacter</taxon>
    </lineage>
</organism>
<evidence type="ECO:0000313" key="3">
    <source>
        <dbReference type="Proteomes" id="UP000503441"/>
    </source>
</evidence>
<protein>
    <recommendedName>
        <fullName evidence="4">Lipoprotein</fullName>
    </recommendedName>
</protein>
<dbReference type="PROSITE" id="PS51257">
    <property type="entry name" value="PROKAR_LIPOPROTEIN"/>
    <property type="match status" value="1"/>
</dbReference>
<evidence type="ECO:0000256" key="1">
    <source>
        <dbReference type="SAM" id="SignalP"/>
    </source>
</evidence>
<proteinExistence type="predicted"/>
<gene>
    <name evidence="2" type="ORF">G7066_02970</name>
</gene>
<feature type="chain" id="PRO_5045423054" description="Lipoprotein" evidence="1">
    <location>
        <begin position="30"/>
        <end position="130"/>
    </location>
</feature>
<name>A0ABX6JUE2_9MICO</name>
<keyword evidence="3" id="KW-1185">Reference proteome</keyword>
<feature type="signal peptide" evidence="1">
    <location>
        <begin position="1"/>
        <end position="29"/>
    </location>
</feature>
<dbReference type="RefSeq" id="WP_166328911.1">
    <property type="nucleotide sequence ID" value="NZ_CP049933.1"/>
</dbReference>
<reference evidence="2 3" key="1">
    <citation type="submission" date="2020-03" db="EMBL/GenBank/DDBJ databases">
        <title>Leucobacter sp. nov., isolated from beetles.</title>
        <authorList>
            <person name="Hyun D.-W."/>
            <person name="Bae J.-W."/>
        </authorList>
    </citation>
    <scope>NUCLEOTIDE SEQUENCE [LARGE SCALE GENOMIC DNA]</scope>
    <source>
        <strain evidence="2 3">HDW9A</strain>
    </source>
</reference>
<dbReference type="Proteomes" id="UP000503441">
    <property type="component" value="Chromosome"/>
</dbReference>
<sequence>MTHTFRAKQLAAAAGIALLLGVGLSGCQASTNSNTPKGLPAAVATVQGEVSNVASPDKNNWSYTVEVADEKAQKDAITKLKDSGFTVLGEAEADGRKTYSLTNEKEKINATVVLAKEGKKFLVIYNVIKL</sequence>
<evidence type="ECO:0008006" key="4">
    <source>
        <dbReference type="Google" id="ProtNLM"/>
    </source>
</evidence>
<dbReference type="EMBL" id="CP049933">
    <property type="protein sequence ID" value="QIM17908.1"/>
    <property type="molecule type" value="Genomic_DNA"/>
</dbReference>